<comment type="caution">
    <text evidence="2">The sequence shown here is derived from an EMBL/GenBank/DDBJ whole genome shotgun (WGS) entry which is preliminary data.</text>
</comment>
<evidence type="ECO:0000313" key="3">
    <source>
        <dbReference type="Proteomes" id="UP000032534"/>
    </source>
</evidence>
<dbReference type="AlphaFoldDB" id="A0A0D7X6V5"/>
<reference evidence="2 3" key="1">
    <citation type="submission" date="2014-11" db="EMBL/GenBank/DDBJ databases">
        <title>Draft Genome Sequences of Paenibacillus polymyxa NRRL B-30509 and Paenibacillus terrae NRRL B-30644, Strains from a Poultry Environment that Produce Tridecaptin A and Paenicidins.</title>
        <authorList>
            <person name="van Belkum M.J."/>
            <person name="Lohans C.T."/>
            <person name="Vederas J.C."/>
        </authorList>
    </citation>
    <scope>NUCLEOTIDE SEQUENCE [LARGE SCALE GENOMIC DNA]</scope>
    <source>
        <strain evidence="2 3">NRRL B-30644</strain>
    </source>
</reference>
<evidence type="ECO:0008006" key="4">
    <source>
        <dbReference type="Google" id="ProtNLM"/>
    </source>
</evidence>
<sequence length="307" mass="33988">MVKNVTFLIISTDDIRMRNDRKVVNEVPSRNPYLLKRIFGINKERILIFALLLIPAIAAFIGTRPMPTQYILQGEMHPVKDLGVQGSVFFASVQTGIANNLLERWNVYSNENVSGGEIKFEPLAPDEVDSYLKDLTETDTLKYSAMQAVHAATELSVDSDTAGATATFSNLSKLEDARYAELLTHLQDLSGNSLGLMTGIGLYEEAKNIDFSDGGRHKIAGSGTMEEYGDIGSVGGLEQKLLGAEAAKVDLFFVPADYEWYGEEGNEAEAARVQKEHGLKLRIIPVETLEDAIVYLKQLDWEEVHLE</sequence>
<organism evidence="2 3">
    <name type="scientific">Paenibacillus terrae</name>
    <dbReference type="NCBI Taxonomy" id="159743"/>
    <lineage>
        <taxon>Bacteria</taxon>
        <taxon>Bacillati</taxon>
        <taxon>Bacillota</taxon>
        <taxon>Bacilli</taxon>
        <taxon>Bacillales</taxon>
        <taxon>Paenibacillaceae</taxon>
        <taxon>Paenibacillus</taxon>
    </lineage>
</organism>
<evidence type="ECO:0000256" key="1">
    <source>
        <dbReference type="SAM" id="Phobius"/>
    </source>
</evidence>
<keyword evidence="3" id="KW-1185">Reference proteome</keyword>
<dbReference type="Gene3D" id="3.30.230.10">
    <property type="match status" value="1"/>
</dbReference>
<evidence type="ECO:0000313" key="2">
    <source>
        <dbReference type="EMBL" id="KJD46738.1"/>
    </source>
</evidence>
<protein>
    <recommendedName>
        <fullName evidence="4">Lon proteolytic domain-containing protein</fullName>
    </recommendedName>
</protein>
<name>A0A0D7X6V5_9BACL</name>
<keyword evidence="1" id="KW-0812">Transmembrane</keyword>
<proteinExistence type="predicted"/>
<dbReference type="PATRIC" id="fig|159743.3.peg.926"/>
<feature type="transmembrane region" description="Helical" evidence="1">
    <location>
        <begin position="46"/>
        <end position="63"/>
    </location>
</feature>
<accession>A0A0D7X6V5</accession>
<dbReference type="EMBL" id="JTHP01000005">
    <property type="protein sequence ID" value="KJD46738.1"/>
    <property type="molecule type" value="Genomic_DNA"/>
</dbReference>
<gene>
    <name evidence="2" type="ORF">QD47_04295</name>
</gene>
<dbReference type="SUPFAM" id="SSF54211">
    <property type="entry name" value="Ribosomal protein S5 domain 2-like"/>
    <property type="match status" value="1"/>
</dbReference>
<dbReference type="InterPro" id="IPR020568">
    <property type="entry name" value="Ribosomal_Su5_D2-typ_SF"/>
</dbReference>
<dbReference type="Proteomes" id="UP000032534">
    <property type="component" value="Unassembled WGS sequence"/>
</dbReference>
<keyword evidence="1" id="KW-1133">Transmembrane helix</keyword>
<keyword evidence="1" id="KW-0472">Membrane</keyword>
<dbReference type="InterPro" id="IPR014721">
    <property type="entry name" value="Ribsml_uS5_D2-typ_fold_subgr"/>
</dbReference>
<dbReference type="OrthoDB" id="2195098at2"/>